<proteinExistence type="predicted"/>
<dbReference type="EMBL" id="JAMSHJ010000004">
    <property type="protein sequence ID" value="KAI5420248.1"/>
    <property type="molecule type" value="Genomic_DNA"/>
</dbReference>
<reference evidence="1 2" key="1">
    <citation type="journal article" date="2022" name="Nat. Genet.">
        <title>Improved pea reference genome and pan-genome highlight genomic features and evolutionary characteristics.</title>
        <authorList>
            <person name="Yang T."/>
            <person name="Liu R."/>
            <person name="Luo Y."/>
            <person name="Hu S."/>
            <person name="Wang D."/>
            <person name="Wang C."/>
            <person name="Pandey M.K."/>
            <person name="Ge S."/>
            <person name="Xu Q."/>
            <person name="Li N."/>
            <person name="Li G."/>
            <person name="Huang Y."/>
            <person name="Saxena R.K."/>
            <person name="Ji Y."/>
            <person name="Li M."/>
            <person name="Yan X."/>
            <person name="He Y."/>
            <person name="Liu Y."/>
            <person name="Wang X."/>
            <person name="Xiang C."/>
            <person name="Varshney R.K."/>
            <person name="Ding H."/>
            <person name="Gao S."/>
            <person name="Zong X."/>
        </authorList>
    </citation>
    <scope>NUCLEOTIDE SEQUENCE [LARGE SCALE GENOMIC DNA]</scope>
    <source>
        <strain evidence="1 2">cv. Zhongwan 6</strain>
    </source>
</reference>
<dbReference type="InterPro" id="IPR036045">
    <property type="entry name" value="Sec1-like_sf"/>
</dbReference>
<evidence type="ECO:0000313" key="2">
    <source>
        <dbReference type="Proteomes" id="UP001058974"/>
    </source>
</evidence>
<accession>A0A9D5ASN0</accession>
<dbReference type="Gramene" id="Psat04G0415300-T1">
    <property type="protein sequence ID" value="KAI5420248.1"/>
    <property type="gene ID" value="KIW84_044153"/>
</dbReference>
<dbReference type="AlphaFoldDB" id="A0A9D5ASN0"/>
<sequence>MKDRHTHLLAESDEQEIIQQVQEFYANFVAIDPYHFTFYVPSNYIYMLPAVIDPSALQRFSDRVVEGLAAVFLGIKMETCSISICFVRWTFDIRSARTGEFENGEEKHPIFIRVLKDQPGSILDACVGFDCGKLGLEAQAFPICTIDLLVAPLSSSKAH</sequence>
<dbReference type="SUPFAM" id="SSF56815">
    <property type="entry name" value="Sec1/munc18-like (SM) proteins"/>
    <property type="match status" value="1"/>
</dbReference>
<comment type="caution">
    <text evidence="1">The sequence shown here is derived from an EMBL/GenBank/DDBJ whole genome shotgun (WGS) entry which is preliminary data.</text>
</comment>
<evidence type="ECO:0000313" key="1">
    <source>
        <dbReference type="EMBL" id="KAI5420248.1"/>
    </source>
</evidence>
<gene>
    <name evidence="1" type="ORF">KIW84_044153</name>
</gene>
<keyword evidence="2" id="KW-1185">Reference proteome</keyword>
<name>A0A9D5ASN0_PEA</name>
<protein>
    <submittedName>
        <fullName evidence="1">Uncharacterized protein</fullName>
    </submittedName>
</protein>
<dbReference type="Proteomes" id="UP001058974">
    <property type="component" value="Chromosome 4"/>
</dbReference>
<organism evidence="1 2">
    <name type="scientific">Pisum sativum</name>
    <name type="common">Garden pea</name>
    <name type="synonym">Lathyrus oleraceus</name>
    <dbReference type="NCBI Taxonomy" id="3888"/>
    <lineage>
        <taxon>Eukaryota</taxon>
        <taxon>Viridiplantae</taxon>
        <taxon>Streptophyta</taxon>
        <taxon>Embryophyta</taxon>
        <taxon>Tracheophyta</taxon>
        <taxon>Spermatophyta</taxon>
        <taxon>Magnoliopsida</taxon>
        <taxon>eudicotyledons</taxon>
        <taxon>Gunneridae</taxon>
        <taxon>Pentapetalae</taxon>
        <taxon>rosids</taxon>
        <taxon>fabids</taxon>
        <taxon>Fabales</taxon>
        <taxon>Fabaceae</taxon>
        <taxon>Papilionoideae</taxon>
        <taxon>50 kb inversion clade</taxon>
        <taxon>NPAAA clade</taxon>
        <taxon>Hologalegina</taxon>
        <taxon>IRL clade</taxon>
        <taxon>Fabeae</taxon>
        <taxon>Lathyrus</taxon>
    </lineage>
</organism>